<dbReference type="AlphaFoldDB" id="A0A6A6E2W1"/>
<accession>A0A6A6E2W1</accession>
<dbReference type="Proteomes" id="UP000800200">
    <property type="component" value="Unassembled WGS sequence"/>
</dbReference>
<dbReference type="PANTHER" id="PTHR24148">
    <property type="entry name" value="ANKYRIN REPEAT DOMAIN-CONTAINING PROTEIN 39 HOMOLOG-RELATED"/>
    <property type="match status" value="1"/>
</dbReference>
<evidence type="ECO:0000313" key="2">
    <source>
        <dbReference type="EMBL" id="KAF2184828.1"/>
    </source>
</evidence>
<dbReference type="InterPro" id="IPR010730">
    <property type="entry name" value="HET"/>
</dbReference>
<dbReference type="PANTHER" id="PTHR24148:SF82">
    <property type="entry name" value="HETEROKARYON INCOMPATIBILITY DOMAIN-CONTAINING PROTEIN"/>
    <property type="match status" value="1"/>
</dbReference>
<name>A0A6A6E2W1_9PEZI</name>
<keyword evidence="3" id="KW-1185">Reference proteome</keyword>
<organism evidence="2 3">
    <name type="scientific">Zopfia rhizophila CBS 207.26</name>
    <dbReference type="NCBI Taxonomy" id="1314779"/>
    <lineage>
        <taxon>Eukaryota</taxon>
        <taxon>Fungi</taxon>
        <taxon>Dikarya</taxon>
        <taxon>Ascomycota</taxon>
        <taxon>Pezizomycotina</taxon>
        <taxon>Dothideomycetes</taxon>
        <taxon>Dothideomycetes incertae sedis</taxon>
        <taxon>Zopfiaceae</taxon>
        <taxon>Zopfia</taxon>
    </lineage>
</organism>
<dbReference type="OrthoDB" id="2157530at2759"/>
<gene>
    <name evidence="2" type="ORF">K469DRAFT_708596</name>
</gene>
<dbReference type="EMBL" id="ML994636">
    <property type="protein sequence ID" value="KAF2184828.1"/>
    <property type="molecule type" value="Genomic_DNA"/>
</dbReference>
<feature type="domain" description="Heterokaryon incompatibility" evidence="1">
    <location>
        <begin position="48"/>
        <end position="194"/>
    </location>
</feature>
<protein>
    <submittedName>
        <fullName evidence="2">HET-domain-containing protein</fullName>
    </submittedName>
</protein>
<dbReference type="InterPro" id="IPR052895">
    <property type="entry name" value="HetReg/Transcr_Mod"/>
</dbReference>
<evidence type="ECO:0000259" key="1">
    <source>
        <dbReference type="Pfam" id="PF06985"/>
    </source>
</evidence>
<evidence type="ECO:0000313" key="3">
    <source>
        <dbReference type="Proteomes" id="UP000800200"/>
    </source>
</evidence>
<dbReference type="Pfam" id="PF26639">
    <property type="entry name" value="Het-6_barrel"/>
    <property type="match status" value="1"/>
</dbReference>
<sequence>MEATSILYPQRLKAENKEIRLLIIHSGLPEEPIRCSLRTVGLYDGPTYTALSYVWGDATITKPILVNGVSFDATVNLESALRHIRKSNSDRVFWVDAVCIHQADSVERNAQVSLMGAVYSKASNMLIWLGESDLASDMIAKNISENSIPPPPSPNSHGFAELVEKYTQEIRKLLLLMHAIAKRPWFKRVWVIQECLLPRIDPIFQCGTAFIPWGRFYEAFWAVFEISIHHLALPSQVDSSYEELQRRLGLNESDMSGHANDLLAVNSIGVMRDRSNRGDFPSPLCAAILPSLGRLATVPHDYIHGFLGLVRDEDKKDLVVDYQRSHWDLYREVMDFTICRGDADDLHFLSMLSFKSQSDQHPSWVVDFSAQTNITEYTGTHLASQDSWRPIWEVWTSDDGDIFMLEGVYLDVVARAHAIPGNTHWKGALKEGLMAINSLAKSEVIAQAQSVKETFQLPPRKVCEASQTSSLHRLFLANSDPERFRNDVEQTIDRSRFSPNVGEKHWEFWWNVLLDPTHERHKVITEPEGQIPQAELDGLSIVAFVTNILVSAWLACGGRTLVVTRGGLLAISVPDIQEGDVLVYLFGMHAPWILRPCPNNAFYTIVGSAFIHGLMDWSVLDECYNEGLLSVAKFCIR</sequence>
<proteinExistence type="predicted"/>
<dbReference type="Pfam" id="PF06985">
    <property type="entry name" value="HET"/>
    <property type="match status" value="1"/>
</dbReference>
<reference evidence="2" key="1">
    <citation type="journal article" date="2020" name="Stud. Mycol.">
        <title>101 Dothideomycetes genomes: a test case for predicting lifestyles and emergence of pathogens.</title>
        <authorList>
            <person name="Haridas S."/>
            <person name="Albert R."/>
            <person name="Binder M."/>
            <person name="Bloem J."/>
            <person name="Labutti K."/>
            <person name="Salamov A."/>
            <person name="Andreopoulos B."/>
            <person name="Baker S."/>
            <person name="Barry K."/>
            <person name="Bills G."/>
            <person name="Bluhm B."/>
            <person name="Cannon C."/>
            <person name="Castanera R."/>
            <person name="Culley D."/>
            <person name="Daum C."/>
            <person name="Ezra D."/>
            <person name="Gonzalez J."/>
            <person name="Henrissat B."/>
            <person name="Kuo A."/>
            <person name="Liang C."/>
            <person name="Lipzen A."/>
            <person name="Lutzoni F."/>
            <person name="Magnuson J."/>
            <person name="Mondo S."/>
            <person name="Nolan M."/>
            <person name="Ohm R."/>
            <person name="Pangilinan J."/>
            <person name="Park H.-J."/>
            <person name="Ramirez L."/>
            <person name="Alfaro M."/>
            <person name="Sun H."/>
            <person name="Tritt A."/>
            <person name="Yoshinaga Y."/>
            <person name="Zwiers L.-H."/>
            <person name="Turgeon B."/>
            <person name="Goodwin S."/>
            <person name="Spatafora J."/>
            <person name="Crous P."/>
            <person name="Grigoriev I."/>
        </authorList>
    </citation>
    <scope>NUCLEOTIDE SEQUENCE</scope>
    <source>
        <strain evidence="2">CBS 207.26</strain>
    </source>
</reference>